<dbReference type="PANTHER" id="PTHR24198:SF165">
    <property type="entry name" value="ANKYRIN REPEAT-CONTAINING PROTEIN-RELATED"/>
    <property type="match status" value="1"/>
</dbReference>
<evidence type="ECO:0000256" key="11">
    <source>
        <dbReference type="SAM" id="MobiDB-lite"/>
    </source>
</evidence>
<dbReference type="Proteomes" id="UP000005239">
    <property type="component" value="Unassembled WGS sequence"/>
</dbReference>
<dbReference type="GO" id="GO:0012505">
    <property type="term" value="C:endomembrane system"/>
    <property type="evidence" value="ECO:0007669"/>
    <property type="project" value="UniProtKB-SubCell"/>
</dbReference>
<feature type="repeat" description="ANK" evidence="9">
    <location>
        <begin position="369"/>
        <end position="409"/>
    </location>
</feature>
<dbReference type="InterPro" id="IPR000800">
    <property type="entry name" value="Notch_dom"/>
</dbReference>
<feature type="chain" id="PRO_5043724948" evidence="12">
    <location>
        <begin position="19"/>
        <end position="737"/>
    </location>
</feature>
<proteinExistence type="predicted"/>
<dbReference type="Pfam" id="PF00066">
    <property type="entry name" value="Notch"/>
    <property type="match status" value="1"/>
</dbReference>
<dbReference type="PANTHER" id="PTHR24198">
    <property type="entry name" value="ANKYRIN REPEAT AND PROTEIN KINASE DOMAIN-CONTAINING PROTEIN"/>
    <property type="match status" value="1"/>
</dbReference>
<dbReference type="SMART" id="SM00248">
    <property type="entry name" value="ANK"/>
    <property type="match status" value="5"/>
</dbReference>
<dbReference type="PROSITE" id="PS50088">
    <property type="entry name" value="ANK_REPEAT"/>
    <property type="match status" value="4"/>
</dbReference>
<keyword evidence="14" id="KW-1185">Reference proteome</keyword>
<evidence type="ECO:0000256" key="7">
    <source>
        <dbReference type="ARBA" id="ARBA00023180"/>
    </source>
</evidence>
<feature type="signal peptide" evidence="12">
    <location>
        <begin position="1"/>
        <end position="18"/>
    </location>
</feature>
<dbReference type="AlphaFoldDB" id="A0A2A6CT11"/>
<evidence type="ECO:0000256" key="4">
    <source>
        <dbReference type="ARBA" id="ARBA00023043"/>
    </source>
</evidence>
<dbReference type="EnsemblMetazoa" id="PPA22846.1">
    <property type="protein sequence ID" value="PPA22846.1"/>
    <property type="gene ID" value="WBGene00112400"/>
</dbReference>
<feature type="repeat" description="ANK" evidence="9">
    <location>
        <begin position="556"/>
        <end position="588"/>
    </location>
</feature>
<reference evidence="14" key="1">
    <citation type="journal article" date="2008" name="Nat. Genet.">
        <title>The Pristionchus pacificus genome provides a unique perspective on nematode lifestyle and parasitism.</title>
        <authorList>
            <person name="Dieterich C."/>
            <person name="Clifton S.W."/>
            <person name="Schuster L.N."/>
            <person name="Chinwalla A."/>
            <person name="Delehaunty K."/>
            <person name="Dinkelacker I."/>
            <person name="Fulton L."/>
            <person name="Fulton R."/>
            <person name="Godfrey J."/>
            <person name="Minx P."/>
            <person name="Mitreva M."/>
            <person name="Roeseler W."/>
            <person name="Tian H."/>
            <person name="Witte H."/>
            <person name="Yang S.P."/>
            <person name="Wilson R.K."/>
            <person name="Sommer R.J."/>
        </authorList>
    </citation>
    <scope>NUCLEOTIDE SEQUENCE [LARGE SCALE GENOMIC DNA]</scope>
    <source>
        <strain evidence="14">PS312</strain>
    </source>
</reference>
<evidence type="ECO:0000256" key="10">
    <source>
        <dbReference type="PROSITE-ProRule" id="PRU00076"/>
    </source>
</evidence>
<keyword evidence="5" id="KW-0472">Membrane</keyword>
<dbReference type="SUPFAM" id="SSF90193">
    <property type="entry name" value="Notch domain"/>
    <property type="match status" value="1"/>
</dbReference>
<dbReference type="SUPFAM" id="SSF48403">
    <property type="entry name" value="Ankyrin repeat"/>
    <property type="match status" value="1"/>
</dbReference>
<protein>
    <submittedName>
        <fullName evidence="13">Ankyrin repeat-containing protein</fullName>
    </submittedName>
</protein>
<feature type="repeat" description="ANK" evidence="9">
    <location>
        <begin position="410"/>
        <end position="433"/>
    </location>
</feature>
<keyword evidence="4 9" id="KW-0040">ANK repeat</keyword>
<comment type="subcellular location">
    <subcellularLocation>
        <location evidence="8">Endomembrane system</location>
        <topology evidence="8">Single-pass type I membrane protein</topology>
    </subcellularLocation>
</comment>
<evidence type="ECO:0000313" key="14">
    <source>
        <dbReference type="Proteomes" id="UP000005239"/>
    </source>
</evidence>
<dbReference type="GO" id="GO:0005737">
    <property type="term" value="C:cytoplasm"/>
    <property type="evidence" value="ECO:0000318"/>
    <property type="project" value="GO_Central"/>
</dbReference>
<dbReference type="OrthoDB" id="341259at2759"/>
<evidence type="ECO:0000256" key="9">
    <source>
        <dbReference type="PROSITE-ProRule" id="PRU00023"/>
    </source>
</evidence>
<evidence type="ECO:0000313" key="13">
    <source>
        <dbReference type="EnsemblMetazoa" id="PPA22846.1"/>
    </source>
</evidence>
<keyword evidence="3" id="KW-1133">Transmembrane helix</keyword>
<dbReference type="SMART" id="SM00004">
    <property type="entry name" value="NL"/>
    <property type="match status" value="1"/>
</dbReference>
<evidence type="ECO:0000256" key="2">
    <source>
        <dbReference type="ARBA" id="ARBA00022737"/>
    </source>
</evidence>
<reference evidence="13" key="2">
    <citation type="submission" date="2022-06" db="UniProtKB">
        <authorList>
            <consortium name="EnsemblMetazoa"/>
        </authorList>
    </citation>
    <scope>IDENTIFICATION</scope>
    <source>
        <strain evidence="13">PS312</strain>
    </source>
</reference>
<dbReference type="PROSITE" id="PS50026">
    <property type="entry name" value="EGF_3"/>
    <property type="match status" value="1"/>
</dbReference>
<keyword evidence="10" id="KW-0245">EGF-like domain</keyword>
<evidence type="ECO:0000256" key="12">
    <source>
        <dbReference type="SAM" id="SignalP"/>
    </source>
</evidence>
<dbReference type="Gene3D" id="4.10.470.20">
    <property type="match status" value="1"/>
</dbReference>
<evidence type="ECO:0000256" key="1">
    <source>
        <dbReference type="ARBA" id="ARBA00022692"/>
    </source>
</evidence>
<dbReference type="InterPro" id="IPR035993">
    <property type="entry name" value="Notch-like_dom_sf"/>
</dbReference>
<organism evidence="13 14">
    <name type="scientific">Pristionchus pacificus</name>
    <name type="common">Parasitic nematode worm</name>
    <dbReference type="NCBI Taxonomy" id="54126"/>
    <lineage>
        <taxon>Eukaryota</taxon>
        <taxon>Metazoa</taxon>
        <taxon>Ecdysozoa</taxon>
        <taxon>Nematoda</taxon>
        <taxon>Chromadorea</taxon>
        <taxon>Rhabditida</taxon>
        <taxon>Rhabditina</taxon>
        <taxon>Diplogasteromorpha</taxon>
        <taxon>Diplogasteroidea</taxon>
        <taxon>Neodiplogasteridae</taxon>
        <taxon>Pristionchus</taxon>
    </lineage>
</organism>
<accession>A0A2A6CT11</accession>
<evidence type="ECO:0000256" key="8">
    <source>
        <dbReference type="ARBA" id="ARBA00046288"/>
    </source>
</evidence>
<evidence type="ECO:0000256" key="5">
    <source>
        <dbReference type="ARBA" id="ARBA00023136"/>
    </source>
</evidence>
<dbReference type="InterPro" id="IPR000742">
    <property type="entry name" value="EGF"/>
</dbReference>
<feature type="repeat" description="ANK" evidence="9">
    <location>
        <begin position="523"/>
        <end position="555"/>
    </location>
</feature>
<feature type="region of interest" description="Disordered" evidence="11">
    <location>
        <begin position="613"/>
        <end position="667"/>
    </location>
</feature>
<accession>A0A8R1YGX0</accession>
<name>A0A2A6CT11_PRIPA</name>
<evidence type="ECO:0000256" key="6">
    <source>
        <dbReference type="ARBA" id="ARBA00023157"/>
    </source>
</evidence>
<keyword evidence="2" id="KW-0677">Repeat</keyword>
<feature type="region of interest" description="Disordered" evidence="11">
    <location>
        <begin position="705"/>
        <end position="737"/>
    </location>
</feature>
<dbReference type="InterPro" id="IPR036770">
    <property type="entry name" value="Ankyrin_rpt-contain_sf"/>
</dbReference>
<comment type="caution">
    <text evidence="10">Lacks conserved residue(s) required for the propagation of feature annotation.</text>
</comment>
<keyword evidence="7" id="KW-0325">Glycoprotein</keyword>
<dbReference type="Gene3D" id="1.25.40.20">
    <property type="entry name" value="Ankyrin repeat-containing domain"/>
    <property type="match status" value="1"/>
</dbReference>
<dbReference type="PROSITE" id="PS00022">
    <property type="entry name" value="EGF_1"/>
    <property type="match status" value="1"/>
</dbReference>
<keyword evidence="12" id="KW-0732">Signal</keyword>
<sequence length="737" mass="82457">MLFYPFIILLPLIATSTSIPNCDHCPPQSTCGIDSNGNKRCLCNKGFTGDICEIVLCDETSCFGPDSFCEFTSRGPLCHCQDGREGSNCELLEGEIHPWSTCRNATFCENSHNNGRCDEICNNPECIYDGHDCFITSGSSKDQHDIVQTSFLLVRVDLDPSTFYSQRSDWLMNLSSFLNKSVTIAQQDGYEKFFVVDENGNRIIITDEELLPQNFTSVEVDLTIDISECNFNLDECDDAFEQLYYSINDSIGSKELSSLHISFAAVTYHSDSPTASSHTFTIIAIVSIIGAIFTVGVFQRVVRKRTRQVEADEYQLQSLEESHLPPVIKRVRPQRNSHYQNHLHIIAASPNAIQITDQYRSLVNECDSMGRTPLHVVAALGRDAKSSDLITEDARTLICNGADVNAQDNEGNTALHLALWSSRISIVEMLLDHPNIDVKLSNNHDQTAMHICASLSDTYSLDLLLKHHDSRDTLEMTDVAHHSPLVINILHSSTNTIFAEKLLIAGASTDYNSDEGPVNEMNCERSALHYAAEYGLIEHIKLLIQHSAKVNAIDMLRMTPLHYAVRSNRLDVVTLLLSLGAEKGVHSHYNETPVDLAKRMGLHEIVHHFNSAPRIKKASTKHKQATMNSKKTEKRKSNDTGYQTESPRDDFNDEVDPNYGSGPSHFVNPNLSYTPSHSLNYSNFVQGLSSYYPIQHYSHSTNHQFNSSSNYVTQNQPAFEQPNNLNRSAPVNQPFSN</sequence>
<dbReference type="InterPro" id="IPR002110">
    <property type="entry name" value="Ankyrin_rpt"/>
</dbReference>
<keyword evidence="1" id="KW-0812">Transmembrane</keyword>
<dbReference type="Pfam" id="PF12796">
    <property type="entry name" value="Ank_2"/>
    <property type="match status" value="2"/>
</dbReference>
<dbReference type="PROSITE" id="PS50297">
    <property type="entry name" value="ANK_REP_REGION"/>
    <property type="match status" value="3"/>
</dbReference>
<evidence type="ECO:0000256" key="3">
    <source>
        <dbReference type="ARBA" id="ARBA00022989"/>
    </source>
</evidence>
<feature type="disulfide bond" evidence="10">
    <location>
        <begin position="80"/>
        <end position="89"/>
    </location>
</feature>
<gene>
    <name evidence="13" type="primary">WBGene00112400</name>
</gene>
<feature type="compositionally biased region" description="Basic residues" evidence="11">
    <location>
        <begin position="614"/>
        <end position="624"/>
    </location>
</feature>
<keyword evidence="6 10" id="KW-1015">Disulfide bond</keyword>